<protein>
    <recommendedName>
        <fullName evidence="1">F-box domain-containing protein</fullName>
    </recommendedName>
</protein>
<dbReference type="AlphaFoldDB" id="A0A3F3PK07"/>
<dbReference type="InterPro" id="IPR036047">
    <property type="entry name" value="F-box-like_dom_sf"/>
</dbReference>
<dbReference type="EMBL" id="KZ852094">
    <property type="protein sequence ID" value="RDH27279.1"/>
    <property type="molecule type" value="Genomic_DNA"/>
</dbReference>
<dbReference type="PROSITE" id="PS50181">
    <property type="entry name" value="FBOX"/>
    <property type="match status" value="1"/>
</dbReference>
<organism evidence="2 3">
    <name type="scientific">Aspergillus welwitschiae</name>
    <dbReference type="NCBI Taxonomy" id="1341132"/>
    <lineage>
        <taxon>Eukaryota</taxon>
        <taxon>Fungi</taxon>
        <taxon>Dikarya</taxon>
        <taxon>Ascomycota</taxon>
        <taxon>Pezizomycotina</taxon>
        <taxon>Eurotiomycetes</taxon>
        <taxon>Eurotiomycetidae</taxon>
        <taxon>Eurotiales</taxon>
        <taxon>Aspergillaceae</taxon>
        <taxon>Aspergillus</taxon>
        <taxon>Aspergillus subgen. Circumdati</taxon>
    </lineage>
</organism>
<proteinExistence type="predicted"/>
<dbReference type="CDD" id="cd09917">
    <property type="entry name" value="F-box_SF"/>
    <property type="match status" value="1"/>
</dbReference>
<accession>A0A3F3PK07</accession>
<dbReference type="Pfam" id="PF00646">
    <property type="entry name" value="F-box"/>
    <property type="match status" value="1"/>
</dbReference>
<dbReference type="GeneID" id="38136621"/>
<dbReference type="RefSeq" id="XP_026620301.1">
    <property type="nucleotide sequence ID" value="XM_026768265.1"/>
</dbReference>
<evidence type="ECO:0000313" key="2">
    <source>
        <dbReference type="EMBL" id="RDH27279.1"/>
    </source>
</evidence>
<sequence length="354" mass="40657">MDLGEATTRSFEADDVLVSNIIRTTSYHRRDFDLAVIRTNPEDHRLVRTSLTEDIHTTYSSLGKLEILPLETIHQICLLLDIWSLFRFRQVNRRARQAVSAIRFYKVIVNHALEALCITLRTNIATWFRLSDLFDVLCTMKCHFCGAFGGFIFLPSFRRCCFSCIRADGLPCVLVLSDVKHRIKQRLGGVCSLMPTVRTLPGTYSMDETVRKRRTEIVLSESISAIYLNDEVDETRVKRSKKTVLLPYMVTTSLPYFDYKSGVVQRGISCSGCQVALEKALRSSRVESGACAMRDKVYSHDEFLDHFKACQEAQNIWKSRGRGSDNASFSEFVRRRGYFKRRDVIMSFNSKKYA</sequence>
<reference evidence="2 3" key="1">
    <citation type="submission" date="2018-07" db="EMBL/GenBank/DDBJ databases">
        <title>The genomes of Aspergillus section Nigri reveals drivers in fungal speciation.</title>
        <authorList>
            <consortium name="DOE Joint Genome Institute"/>
            <person name="Vesth T.C."/>
            <person name="Nybo J."/>
            <person name="Theobald S."/>
            <person name="Brandl J."/>
            <person name="Frisvad J.C."/>
            <person name="Nielsen K.F."/>
            <person name="Lyhne E.K."/>
            <person name="Kogle M.E."/>
            <person name="Kuo A."/>
            <person name="Riley R."/>
            <person name="Clum A."/>
            <person name="Nolan M."/>
            <person name="Lipzen A."/>
            <person name="Salamov A."/>
            <person name="Henrissat B."/>
            <person name="Wiebenga A."/>
            <person name="De vries R.P."/>
            <person name="Grigoriev I.V."/>
            <person name="Mortensen U.H."/>
            <person name="Andersen M.R."/>
            <person name="Baker S.E."/>
        </authorList>
    </citation>
    <scope>NUCLEOTIDE SEQUENCE [LARGE SCALE GENOMIC DNA]</scope>
    <source>
        <strain evidence="2 3">CBS 139.54b</strain>
    </source>
</reference>
<name>A0A3F3PK07_9EURO</name>
<evidence type="ECO:0000259" key="1">
    <source>
        <dbReference type="PROSITE" id="PS50181"/>
    </source>
</evidence>
<keyword evidence="3" id="KW-1185">Reference proteome</keyword>
<dbReference type="Proteomes" id="UP000253729">
    <property type="component" value="Unassembled WGS sequence"/>
</dbReference>
<dbReference type="InterPro" id="IPR001810">
    <property type="entry name" value="F-box_dom"/>
</dbReference>
<evidence type="ECO:0000313" key="3">
    <source>
        <dbReference type="Proteomes" id="UP000253729"/>
    </source>
</evidence>
<dbReference type="SUPFAM" id="SSF81383">
    <property type="entry name" value="F-box domain"/>
    <property type="match status" value="1"/>
</dbReference>
<dbReference type="SMART" id="SM00256">
    <property type="entry name" value="FBOX"/>
    <property type="match status" value="1"/>
</dbReference>
<feature type="domain" description="F-box" evidence="1">
    <location>
        <begin position="62"/>
        <end position="108"/>
    </location>
</feature>
<dbReference type="STRING" id="1341132.A0A3F3PK07"/>
<gene>
    <name evidence="2" type="ORF">BDQ94DRAFT_154178</name>
</gene>